<dbReference type="PRINTS" id="PR00081">
    <property type="entry name" value="GDHRDH"/>
</dbReference>
<dbReference type="InterPro" id="IPR036291">
    <property type="entry name" value="NAD(P)-bd_dom_sf"/>
</dbReference>
<dbReference type="GO" id="GO:0016491">
    <property type="term" value="F:oxidoreductase activity"/>
    <property type="evidence" value="ECO:0007669"/>
    <property type="project" value="UniProtKB-KW"/>
</dbReference>
<name>A0A1C2E0K6_9PSED</name>
<dbReference type="PANTHER" id="PTHR43639:SF1">
    <property type="entry name" value="SHORT-CHAIN DEHYDROGENASE_REDUCTASE FAMILY PROTEIN"/>
    <property type="match status" value="1"/>
</dbReference>
<dbReference type="EMBL" id="MDEN01000062">
    <property type="protein sequence ID" value="OCX20455.1"/>
    <property type="molecule type" value="Genomic_DNA"/>
</dbReference>
<comment type="similarity">
    <text evidence="1">Belongs to the short-chain dehydrogenases/reductases (SDR) family.</text>
</comment>
<protein>
    <submittedName>
        <fullName evidence="3">3-oxoacyl-ACP reductase</fullName>
    </submittedName>
</protein>
<dbReference type="AlphaFoldDB" id="A0A1C2E0K6"/>
<dbReference type="SUPFAM" id="SSF51735">
    <property type="entry name" value="NAD(P)-binding Rossmann-fold domains"/>
    <property type="match status" value="1"/>
</dbReference>
<organism evidence="3 4">
    <name type="scientific">Pseudomonas graminis</name>
    <dbReference type="NCBI Taxonomy" id="158627"/>
    <lineage>
        <taxon>Bacteria</taxon>
        <taxon>Pseudomonadati</taxon>
        <taxon>Pseudomonadota</taxon>
        <taxon>Gammaproteobacteria</taxon>
        <taxon>Pseudomonadales</taxon>
        <taxon>Pseudomonadaceae</taxon>
        <taxon>Pseudomonas</taxon>
    </lineage>
</organism>
<proteinExistence type="inferred from homology"/>
<comment type="caution">
    <text evidence="3">The sequence shown here is derived from an EMBL/GenBank/DDBJ whole genome shotgun (WGS) entry which is preliminary data.</text>
</comment>
<dbReference type="Proteomes" id="UP000095143">
    <property type="component" value="Unassembled WGS sequence"/>
</dbReference>
<dbReference type="PANTHER" id="PTHR43639">
    <property type="entry name" value="OXIDOREDUCTASE, SHORT-CHAIN DEHYDROGENASE/REDUCTASE FAMILY (AFU_ORTHOLOGUE AFUA_5G02870)"/>
    <property type="match status" value="1"/>
</dbReference>
<evidence type="ECO:0000256" key="1">
    <source>
        <dbReference type="ARBA" id="ARBA00006484"/>
    </source>
</evidence>
<accession>A0A1C2E0K6</accession>
<evidence type="ECO:0000256" key="2">
    <source>
        <dbReference type="ARBA" id="ARBA00023002"/>
    </source>
</evidence>
<dbReference type="Gene3D" id="3.40.50.720">
    <property type="entry name" value="NAD(P)-binding Rossmann-like Domain"/>
    <property type="match status" value="1"/>
</dbReference>
<evidence type="ECO:0000313" key="4">
    <source>
        <dbReference type="Proteomes" id="UP000095143"/>
    </source>
</evidence>
<reference evidence="3 4" key="1">
    <citation type="submission" date="2016-08" db="EMBL/GenBank/DDBJ databases">
        <title>Whole genome sequence of Pseudomonas graminis strain UASWS1507, a potential biological control agent for agriculture.</title>
        <authorList>
            <person name="Crovadore J."/>
            <person name="Calmin G."/>
            <person name="Chablais R."/>
            <person name="Cochard B."/>
            <person name="Lefort F."/>
        </authorList>
    </citation>
    <scope>NUCLEOTIDE SEQUENCE [LARGE SCALE GENOMIC DNA]</scope>
    <source>
        <strain evidence="3 4">UASWS1507</strain>
    </source>
</reference>
<dbReference type="FunFam" id="3.40.50.720:FF:000084">
    <property type="entry name" value="Short-chain dehydrogenase reductase"/>
    <property type="match status" value="1"/>
</dbReference>
<dbReference type="OrthoDB" id="9803333at2"/>
<dbReference type="RefSeq" id="WP_065988903.1">
    <property type="nucleotide sequence ID" value="NZ_MDEN01000062.1"/>
</dbReference>
<dbReference type="PRINTS" id="PR00080">
    <property type="entry name" value="SDRFAMILY"/>
</dbReference>
<sequence length="247" mass="25524">MGVIVITGGSRGIGASAAEHAAKLGMGVILTYNANPQAAALVVERIAQAGGKAVALKLDVSDVGSFEAFRESVVTALRETWATATLSGLVNNAGYGLFNPLATVSEAQFDGLFNVHLKGPFFLTQALLPLLADNASIVNLTSATTRVATAGVAPYAAFKGGLEVLTRYMAKEFADRRIRANAVSPGAIRTELGGGLNDAFEAMLAAQTALGRVGEPEDVGRVIAMLLSDESGWINAQTLEVAGGYNI</sequence>
<dbReference type="Pfam" id="PF13561">
    <property type="entry name" value="adh_short_C2"/>
    <property type="match status" value="1"/>
</dbReference>
<dbReference type="InterPro" id="IPR002347">
    <property type="entry name" value="SDR_fam"/>
</dbReference>
<evidence type="ECO:0000313" key="3">
    <source>
        <dbReference type="EMBL" id="OCX20455.1"/>
    </source>
</evidence>
<keyword evidence="2" id="KW-0560">Oxidoreductase</keyword>
<gene>
    <name evidence="3" type="ORF">BBI10_12920</name>
</gene>